<evidence type="ECO:0000256" key="6">
    <source>
        <dbReference type="ARBA" id="ARBA00023163"/>
    </source>
</evidence>
<proteinExistence type="inferred from homology"/>
<dbReference type="Proteomes" id="UP000789572">
    <property type="component" value="Unassembled WGS sequence"/>
</dbReference>
<evidence type="ECO:0000313" key="10">
    <source>
        <dbReference type="EMBL" id="CAG8667653.1"/>
    </source>
</evidence>
<keyword evidence="5 8" id="KW-0010">Activator</keyword>
<comment type="function">
    <text evidence="8">Component of the Mediator complex, a coactivator involved in the regulated transcription of nearly all RNA polymerase II-dependent genes. Mediator functions as a bridge to convey information from gene-specific regulatory proteins to the basal RNA polymerase II transcription machinery. Mediator is recruited to promoters by direct interactions with regulatory proteins and serves as a scaffold for the assembly of a functional preinitiation complex with RNA polymerase II and the general transcription factors.</text>
</comment>
<keyword evidence="11" id="KW-1185">Reference proteome</keyword>
<evidence type="ECO:0000256" key="7">
    <source>
        <dbReference type="ARBA" id="ARBA00023242"/>
    </source>
</evidence>
<feature type="compositionally biased region" description="Basic and acidic residues" evidence="9">
    <location>
        <begin position="14"/>
        <end position="24"/>
    </location>
</feature>
<keyword evidence="4 8" id="KW-0805">Transcription regulation</keyword>
<feature type="region of interest" description="Disordered" evidence="9">
    <location>
        <begin position="1"/>
        <end position="42"/>
    </location>
</feature>
<feature type="non-terminal residue" evidence="10">
    <location>
        <position position="93"/>
    </location>
</feature>
<evidence type="ECO:0000256" key="5">
    <source>
        <dbReference type="ARBA" id="ARBA00023159"/>
    </source>
</evidence>
<evidence type="ECO:0000256" key="1">
    <source>
        <dbReference type="ARBA" id="ARBA00004123"/>
    </source>
</evidence>
<keyword evidence="6 8" id="KW-0804">Transcription</keyword>
<evidence type="ECO:0000256" key="3">
    <source>
        <dbReference type="ARBA" id="ARBA00019660"/>
    </source>
</evidence>
<evidence type="ECO:0000313" key="11">
    <source>
        <dbReference type="Proteomes" id="UP000789572"/>
    </source>
</evidence>
<dbReference type="EMBL" id="CAJVPJ010006296">
    <property type="protein sequence ID" value="CAG8667653.1"/>
    <property type="molecule type" value="Genomic_DNA"/>
</dbReference>
<gene>
    <name evidence="10" type="ORF">POCULU_LOCUS10789</name>
</gene>
<comment type="similarity">
    <text evidence="2 8">Belongs to the Mediator complex subunit 31 family.</text>
</comment>
<comment type="subunit">
    <text evidence="8">Component of the Mediator complex.</text>
</comment>
<reference evidence="10" key="1">
    <citation type="submission" date="2021-06" db="EMBL/GenBank/DDBJ databases">
        <authorList>
            <person name="Kallberg Y."/>
            <person name="Tangrot J."/>
            <person name="Rosling A."/>
        </authorList>
    </citation>
    <scope>NUCLEOTIDE SEQUENCE</scope>
    <source>
        <strain evidence="10">IA702</strain>
    </source>
</reference>
<evidence type="ECO:0000256" key="4">
    <source>
        <dbReference type="ARBA" id="ARBA00023015"/>
    </source>
</evidence>
<accession>A0A9N9H9Q7</accession>
<name>A0A9N9H9Q7_9GLOM</name>
<evidence type="ECO:0000256" key="9">
    <source>
        <dbReference type="SAM" id="MobiDB-lite"/>
    </source>
</evidence>
<comment type="caution">
    <text evidence="10">The sequence shown here is derived from an EMBL/GenBank/DDBJ whole genome shotgun (WGS) entry which is preliminary data.</text>
</comment>
<protein>
    <recommendedName>
        <fullName evidence="3 8">Mediator of RNA polymerase II transcription subunit 31</fullName>
    </recommendedName>
</protein>
<evidence type="ECO:0000256" key="8">
    <source>
        <dbReference type="RuleBase" id="RU364129"/>
    </source>
</evidence>
<feature type="non-terminal residue" evidence="10">
    <location>
        <position position="1"/>
    </location>
</feature>
<keyword evidence="7 8" id="KW-0539">Nucleus</keyword>
<sequence>ITSHNEQISVPTFKDARRPSHEYTMEEANSSKNTGINTSPQFGVSEANRRRFQMELEFIQCLANPWTDLAQQGNFDDPTFLNYLRYLKYWQKP</sequence>
<dbReference type="Gene3D" id="1.10.10.1340">
    <property type="entry name" value="Mediator of RNA polymerase II, submodule Med31 (Soh1)"/>
    <property type="match status" value="1"/>
</dbReference>
<dbReference type="InterPro" id="IPR038089">
    <property type="entry name" value="Med31_sf"/>
</dbReference>
<dbReference type="PANTHER" id="PTHR13186">
    <property type="entry name" value="MEDIATOR OF RNA POLYMERASE II TRANSCRIPTION SUBUNIT 31"/>
    <property type="match status" value="1"/>
</dbReference>
<dbReference type="Pfam" id="PF05669">
    <property type="entry name" value="Med31"/>
    <property type="match status" value="1"/>
</dbReference>
<feature type="compositionally biased region" description="Polar residues" evidence="9">
    <location>
        <begin position="27"/>
        <end position="42"/>
    </location>
</feature>
<dbReference type="AlphaFoldDB" id="A0A9N9H9Q7"/>
<organism evidence="10 11">
    <name type="scientific">Paraglomus occultum</name>
    <dbReference type="NCBI Taxonomy" id="144539"/>
    <lineage>
        <taxon>Eukaryota</taxon>
        <taxon>Fungi</taxon>
        <taxon>Fungi incertae sedis</taxon>
        <taxon>Mucoromycota</taxon>
        <taxon>Glomeromycotina</taxon>
        <taxon>Glomeromycetes</taxon>
        <taxon>Paraglomerales</taxon>
        <taxon>Paraglomeraceae</taxon>
        <taxon>Paraglomus</taxon>
    </lineage>
</organism>
<evidence type="ECO:0000256" key="2">
    <source>
        <dbReference type="ARBA" id="ARBA00006378"/>
    </source>
</evidence>
<dbReference type="OrthoDB" id="10257739at2759"/>
<dbReference type="GO" id="GO:0016592">
    <property type="term" value="C:mediator complex"/>
    <property type="evidence" value="ECO:0007669"/>
    <property type="project" value="InterPro"/>
</dbReference>
<comment type="subcellular location">
    <subcellularLocation>
        <location evidence="1 8">Nucleus</location>
    </subcellularLocation>
</comment>
<feature type="compositionally biased region" description="Polar residues" evidence="9">
    <location>
        <begin position="1"/>
        <end position="10"/>
    </location>
</feature>
<dbReference type="GO" id="GO:0003712">
    <property type="term" value="F:transcription coregulator activity"/>
    <property type="evidence" value="ECO:0007669"/>
    <property type="project" value="InterPro"/>
</dbReference>
<dbReference type="InterPro" id="IPR008831">
    <property type="entry name" value="Mediator_Med31"/>
</dbReference>
<dbReference type="GO" id="GO:0006355">
    <property type="term" value="P:regulation of DNA-templated transcription"/>
    <property type="evidence" value="ECO:0007669"/>
    <property type="project" value="InterPro"/>
</dbReference>